<evidence type="ECO:0000313" key="1">
    <source>
        <dbReference type="EMBL" id="KAH6928497.1"/>
    </source>
</evidence>
<name>A0ACB7S330_HYAAI</name>
<proteinExistence type="predicted"/>
<accession>A0ACB7S330</accession>
<gene>
    <name evidence="1" type="ORF">HPB50_016834</name>
</gene>
<dbReference type="Proteomes" id="UP000821845">
    <property type="component" value="Chromosome 6"/>
</dbReference>
<reference evidence="1" key="1">
    <citation type="submission" date="2020-05" db="EMBL/GenBank/DDBJ databases">
        <title>Large-scale comparative analyses of tick genomes elucidate their genetic diversity and vector capacities.</title>
        <authorList>
            <person name="Jia N."/>
            <person name="Wang J."/>
            <person name="Shi W."/>
            <person name="Du L."/>
            <person name="Sun Y."/>
            <person name="Zhan W."/>
            <person name="Jiang J."/>
            <person name="Wang Q."/>
            <person name="Zhang B."/>
            <person name="Ji P."/>
            <person name="Sakyi L.B."/>
            <person name="Cui X."/>
            <person name="Yuan T."/>
            <person name="Jiang B."/>
            <person name="Yang W."/>
            <person name="Lam T.T.-Y."/>
            <person name="Chang Q."/>
            <person name="Ding S."/>
            <person name="Wang X."/>
            <person name="Zhu J."/>
            <person name="Ruan X."/>
            <person name="Zhao L."/>
            <person name="Wei J."/>
            <person name="Que T."/>
            <person name="Du C."/>
            <person name="Cheng J."/>
            <person name="Dai P."/>
            <person name="Han X."/>
            <person name="Huang E."/>
            <person name="Gao Y."/>
            <person name="Liu J."/>
            <person name="Shao H."/>
            <person name="Ye R."/>
            <person name="Li L."/>
            <person name="Wei W."/>
            <person name="Wang X."/>
            <person name="Wang C."/>
            <person name="Yang T."/>
            <person name="Huo Q."/>
            <person name="Li W."/>
            <person name="Guo W."/>
            <person name="Chen H."/>
            <person name="Zhou L."/>
            <person name="Ni X."/>
            <person name="Tian J."/>
            <person name="Zhou Y."/>
            <person name="Sheng Y."/>
            <person name="Liu T."/>
            <person name="Pan Y."/>
            <person name="Xia L."/>
            <person name="Li J."/>
            <person name="Zhao F."/>
            <person name="Cao W."/>
        </authorList>
    </citation>
    <scope>NUCLEOTIDE SEQUENCE</scope>
    <source>
        <strain evidence="1">Hyas-2018</strain>
    </source>
</reference>
<sequence length="182" mass="19489">MDAKNNLEAGELRLVRTCAVAEQEGQFSHCLDRRERRRFQCFLGAQRQEQADFYLVAEASVTLLPRGLAIRYGLRGHRSSPAHCIALSRASRRHGTFFAGAARSRASSCSWRTGAVCDRRGALRSSSPWNARARCRRRGASLRGGGRGSACAGVAAVASSGGKMEARCPCCSGSGGGASLLR</sequence>
<keyword evidence="2" id="KW-1185">Reference proteome</keyword>
<comment type="caution">
    <text evidence="1">The sequence shown here is derived from an EMBL/GenBank/DDBJ whole genome shotgun (WGS) entry which is preliminary data.</text>
</comment>
<dbReference type="EMBL" id="CM023486">
    <property type="protein sequence ID" value="KAH6928497.1"/>
    <property type="molecule type" value="Genomic_DNA"/>
</dbReference>
<protein>
    <submittedName>
        <fullName evidence="1">Uncharacterized protein</fullName>
    </submittedName>
</protein>
<organism evidence="1 2">
    <name type="scientific">Hyalomma asiaticum</name>
    <name type="common">Tick</name>
    <dbReference type="NCBI Taxonomy" id="266040"/>
    <lineage>
        <taxon>Eukaryota</taxon>
        <taxon>Metazoa</taxon>
        <taxon>Ecdysozoa</taxon>
        <taxon>Arthropoda</taxon>
        <taxon>Chelicerata</taxon>
        <taxon>Arachnida</taxon>
        <taxon>Acari</taxon>
        <taxon>Parasitiformes</taxon>
        <taxon>Ixodida</taxon>
        <taxon>Ixodoidea</taxon>
        <taxon>Ixodidae</taxon>
        <taxon>Hyalomminae</taxon>
        <taxon>Hyalomma</taxon>
    </lineage>
</organism>
<evidence type="ECO:0000313" key="2">
    <source>
        <dbReference type="Proteomes" id="UP000821845"/>
    </source>
</evidence>